<reference evidence="1 2" key="1">
    <citation type="submission" date="2017-09" db="EMBL/GenBank/DDBJ databases">
        <title>Bacterial strain isolated from the female urinary microbiota.</title>
        <authorList>
            <person name="Thomas-White K."/>
            <person name="Kumar N."/>
            <person name="Forster S."/>
            <person name="Putonti C."/>
            <person name="Lawley T."/>
            <person name="Wolfe A.J."/>
        </authorList>
    </citation>
    <scope>NUCLEOTIDE SEQUENCE [LARGE SCALE GENOMIC DNA]</scope>
    <source>
        <strain evidence="1 2">UMB1301</strain>
    </source>
</reference>
<gene>
    <name evidence="1" type="ORF">CJ199_10260</name>
</gene>
<evidence type="ECO:0000313" key="1">
    <source>
        <dbReference type="EMBL" id="PMD04739.1"/>
    </source>
</evidence>
<comment type="caution">
    <text evidence="1">The sequence shown here is derived from an EMBL/GenBank/DDBJ whole genome shotgun (WGS) entry which is preliminary data.</text>
</comment>
<dbReference type="AlphaFoldDB" id="A0A2N6VKV5"/>
<organism evidence="1 2">
    <name type="scientific">Brevibacterium paucivorans</name>
    <dbReference type="NCBI Taxonomy" id="170994"/>
    <lineage>
        <taxon>Bacteria</taxon>
        <taxon>Bacillati</taxon>
        <taxon>Actinomycetota</taxon>
        <taxon>Actinomycetes</taxon>
        <taxon>Micrococcales</taxon>
        <taxon>Brevibacteriaceae</taxon>
        <taxon>Brevibacterium</taxon>
    </lineage>
</organism>
<dbReference type="RefSeq" id="WP_102239383.1">
    <property type="nucleotide sequence ID" value="NZ_PNHK01000004.1"/>
</dbReference>
<proteinExistence type="predicted"/>
<evidence type="ECO:0000313" key="2">
    <source>
        <dbReference type="Proteomes" id="UP000235598"/>
    </source>
</evidence>
<name>A0A2N6VKV5_9MICO</name>
<dbReference type="OrthoDB" id="4791328at2"/>
<protein>
    <submittedName>
        <fullName evidence="1">Uncharacterized protein</fullName>
    </submittedName>
</protein>
<accession>A0A2N6VKV5</accession>
<sequence length="271" mass="28189">MKTRTQAMIAGASGVLLGATSAVLGLGSFAGAVGVAGVAVAAGGAMAAAVGVFLHAITPAPSLLVTTSDGVNESTATILENVLNSTRDIRRKLDEWRGELPRIERNLRGQRGAGGTSAGMAPGVTSGVEAAPGVGATSGRYGGASRPAEVLDQLAGILTRIDGLAQTEAVQERDPSDGDLLMLEGIACRYIPELMDAVDDTFDFLAKFSGDALKDVQKNLETIHSEFGVMSETLEQLEQDVVRGVSHSLEVHSEFMRRRLNASDTPSIIDI</sequence>
<dbReference type="Proteomes" id="UP000235598">
    <property type="component" value="Unassembled WGS sequence"/>
</dbReference>
<dbReference type="EMBL" id="PNHK01000004">
    <property type="protein sequence ID" value="PMD04739.1"/>
    <property type="molecule type" value="Genomic_DNA"/>
</dbReference>